<dbReference type="SUPFAM" id="SSF55073">
    <property type="entry name" value="Nucleotide cyclase"/>
    <property type="match status" value="1"/>
</dbReference>
<reference evidence="5" key="1">
    <citation type="journal article" date="2019" name="Int. J. Syst. Evol. Microbiol.">
        <title>The Global Catalogue of Microorganisms (GCM) 10K type strain sequencing project: providing services to taxonomists for standard genome sequencing and annotation.</title>
        <authorList>
            <consortium name="The Broad Institute Genomics Platform"/>
            <consortium name="The Broad Institute Genome Sequencing Center for Infectious Disease"/>
            <person name="Wu L."/>
            <person name="Ma J."/>
        </authorList>
    </citation>
    <scope>NUCLEOTIDE SEQUENCE [LARGE SCALE GENOMIC DNA]</scope>
    <source>
        <strain evidence="5">KACC 12649</strain>
    </source>
</reference>
<evidence type="ECO:0000256" key="2">
    <source>
        <dbReference type="ARBA" id="ARBA00034247"/>
    </source>
</evidence>
<dbReference type="EC" id="2.7.7.65" evidence="1"/>
<keyword evidence="4" id="KW-0548">Nucleotidyltransferase</keyword>
<sequence length="168" mass="18494">MVTVTPFKEGKASYCMIEIRDVSDMMTCERQLLEHAESLRTQSHIDSLTGLYNRGYFDRTLERELQRARRTGAKLSLLLMQIGSFKAYNDHFGHQEGDSCLIIVAKALTAMLKRAGDVGARYGGKDFSAVLSGTSLAKARTVANPIREIHCIVGARAHANCSPAVCDV</sequence>
<gene>
    <name evidence="4" type="ORF">ACFPN5_22635</name>
</gene>
<feature type="domain" description="GGDEF" evidence="3">
    <location>
        <begin position="73"/>
        <end position="168"/>
    </location>
</feature>
<dbReference type="InterPro" id="IPR050469">
    <property type="entry name" value="Diguanylate_Cyclase"/>
</dbReference>
<organism evidence="4 5">
    <name type="scientific">Massilia niabensis</name>
    <dbReference type="NCBI Taxonomy" id="544910"/>
    <lineage>
        <taxon>Bacteria</taxon>
        <taxon>Pseudomonadati</taxon>
        <taxon>Pseudomonadota</taxon>
        <taxon>Betaproteobacteria</taxon>
        <taxon>Burkholderiales</taxon>
        <taxon>Oxalobacteraceae</taxon>
        <taxon>Telluria group</taxon>
        <taxon>Massilia</taxon>
    </lineage>
</organism>
<keyword evidence="5" id="KW-1185">Reference proteome</keyword>
<evidence type="ECO:0000313" key="4">
    <source>
        <dbReference type="EMBL" id="MFC5462612.1"/>
    </source>
</evidence>
<dbReference type="PANTHER" id="PTHR45138:SF9">
    <property type="entry name" value="DIGUANYLATE CYCLASE DGCM-RELATED"/>
    <property type="match status" value="1"/>
</dbReference>
<protein>
    <recommendedName>
        <fullName evidence="1">diguanylate cyclase</fullName>
        <ecNumber evidence="1">2.7.7.65</ecNumber>
    </recommendedName>
</protein>
<proteinExistence type="predicted"/>
<dbReference type="Gene3D" id="3.30.70.270">
    <property type="match status" value="1"/>
</dbReference>
<dbReference type="PROSITE" id="PS50887">
    <property type="entry name" value="GGDEF"/>
    <property type="match status" value="1"/>
</dbReference>
<dbReference type="EMBL" id="JBHSMU010000016">
    <property type="protein sequence ID" value="MFC5462612.1"/>
    <property type="molecule type" value="Genomic_DNA"/>
</dbReference>
<dbReference type="RefSeq" id="WP_379786092.1">
    <property type="nucleotide sequence ID" value="NZ_JBHSMU010000016.1"/>
</dbReference>
<evidence type="ECO:0000256" key="1">
    <source>
        <dbReference type="ARBA" id="ARBA00012528"/>
    </source>
</evidence>
<dbReference type="NCBIfam" id="TIGR00254">
    <property type="entry name" value="GGDEF"/>
    <property type="match status" value="1"/>
</dbReference>
<dbReference type="PANTHER" id="PTHR45138">
    <property type="entry name" value="REGULATORY COMPONENTS OF SENSORY TRANSDUCTION SYSTEM"/>
    <property type="match status" value="1"/>
</dbReference>
<comment type="caution">
    <text evidence="4">The sequence shown here is derived from an EMBL/GenBank/DDBJ whole genome shotgun (WGS) entry which is preliminary data.</text>
</comment>
<evidence type="ECO:0000259" key="3">
    <source>
        <dbReference type="PROSITE" id="PS50887"/>
    </source>
</evidence>
<dbReference type="CDD" id="cd01949">
    <property type="entry name" value="GGDEF"/>
    <property type="match status" value="1"/>
</dbReference>
<dbReference type="Proteomes" id="UP001596050">
    <property type="component" value="Unassembled WGS sequence"/>
</dbReference>
<dbReference type="Pfam" id="PF00990">
    <property type="entry name" value="GGDEF"/>
    <property type="match status" value="1"/>
</dbReference>
<accession>A0ABW0LCC2</accession>
<evidence type="ECO:0000313" key="5">
    <source>
        <dbReference type="Proteomes" id="UP001596050"/>
    </source>
</evidence>
<dbReference type="InterPro" id="IPR043128">
    <property type="entry name" value="Rev_trsase/Diguanyl_cyclase"/>
</dbReference>
<keyword evidence="4" id="KW-0808">Transferase</keyword>
<dbReference type="InterPro" id="IPR000160">
    <property type="entry name" value="GGDEF_dom"/>
</dbReference>
<dbReference type="SMART" id="SM00267">
    <property type="entry name" value="GGDEF"/>
    <property type="match status" value="1"/>
</dbReference>
<dbReference type="InterPro" id="IPR029787">
    <property type="entry name" value="Nucleotide_cyclase"/>
</dbReference>
<name>A0ABW0LCC2_9BURK</name>
<comment type="catalytic activity">
    <reaction evidence="2">
        <text>2 GTP = 3',3'-c-di-GMP + 2 diphosphate</text>
        <dbReference type="Rhea" id="RHEA:24898"/>
        <dbReference type="ChEBI" id="CHEBI:33019"/>
        <dbReference type="ChEBI" id="CHEBI:37565"/>
        <dbReference type="ChEBI" id="CHEBI:58805"/>
        <dbReference type="EC" id="2.7.7.65"/>
    </reaction>
</comment>
<dbReference type="GO" id="GO:0052621">
    <property type="term" value="F:diguanylate cyclase activity"/>
    <property type="evidence" value="ECO:0007669"/>
    <property type="project" value="UniProtKB-EC"/>
</dbReference>